<dbReference type="PROSITE" id="PS50092">
    <property type="entry name" value="TSP1"/>
    <property type="match status" value="3"/>
</dbReference>
<dbReference type="Gene3D" id="2.60.40.2130">
    <property type="entry name" value="F-spondin domain"/>
    <property type="match status" value="1"/>
</dbReference>
<dbReference type="Proteomes" id="UP000728185">
    <property type="component" value="Unassembled WGS sequence"/>
</dbReference>
<evidence type="ECO:0000256" key="10">
    <source>
        <dbReference type="SAM" id="SignalP"/>
    </source>
</evidence>
<feature type="region of interest" description="Disordered" evidence="9">
    <location>
        <begin position="557"/>
        <end position="621"/>
    </location>
</feature>
<comment type="caution">
    <text evidence="13">The sequence shown here is derived from an EMBL/GenBank/DDBJ whole genome shotgun (WGS) entry which is preliminary data.</text>
</comment>
<evidence type="ECO:0000256" key="9">
    <source>
        <dbReference type="SAM" id="MobiDB-lite"/>
    </source>
</evidence>
<dbReference type="SMART" id="SM00131">
    <property type="entry name" value="KU"/>
    <property type="match status" value="2"/>
</dbReference>
<feature type="domain" description="Spondin" evidence="12">
    <location>
        <begin position="299"/>
        <end position="516"/>
    </location>
</feature>
<name>A0A8E0VKD8_9TREM</name>
<dbReference type="GO" id="GO:0046872">
    <property type="term" value="F:metal ion binding"/>
    <property type="evidence" value="ECO:0007669"/>
    <property type="project" value="UniProtKB-KW"/>
</dbReference>
<keyword evidence="5 10" id="KW-0732">Signal</keyword>
<dbReference type="InterPro" id="IPR036383">
    <property type="entry name" value="TSP1_rpt_sf"/>
</dbReference>
<feature type="chain" id="PRO_5035001684" evidence="10">
    <location>
        <begin position="19"/>
        <end position="1028"/>
    </location>
</feature>
<dbReference type="InterPro" id="IPR036880">
    <property type="entry name" value="Kunitz_BPTI_sf"/>
</dbReference>
<dbReference type="OrthoDB" id="347314at2759"/>
<dbReference type="PANTHER" id="PTHR11311:SF16">
    <property type="entry name" value="SPONDIN-1"/>
    <property type="match status" value="1"/>
</dbReference>
<feature type="domain" description="BPTI/Kunitz inhibitor" evidence="11">
    <location>
        <begin position="763"/>
        <end position="814"/>
    </location>
</feature>
<feature type="signal peptide" evidence="10">
    <location>
        <begin position="1"/>
        <end position="18"/>
    </location>
</feature>
<evidence type="ECO:0000256" key="3">
    <source>
        <dbReference type="ARBA" id="ARBA00022530"/>
    </source>
</evidence>
<feature type="region of interest" description="Disordered" evidence="9">
    <location>
        <begin position="245"/>
        <end position="277"/>
    </location>
</feature>
<sequence length="1028" mass="114293">MLWTVIVSLILATVHIDALPPSWMGLPEHCKLLKTSLEIHSNLNRAPKARLRRRNVKEIRMEMEEDDNGFEIRVRRALDQIMVSGWYEPGREYTITLTNRYQMVGFRDAILWLEPGKDEDQMKMGMMSSMQKSIMQSPEMNNLTARCESFPERLGKWIPNNGGYLSMKTRPGCYEMTMERQNQIRSWVTQLVLRWRAPREFTLPAECSGTTAKSLGCVTIHAAVRVRGGHRSVYGNAGGLMKTLCPDTSRPPSPVLPAHMIESSKEEEKTSVRSRRRNLYQPSMNKLSPMSTIHGDIMQPQDCCACGAATYNLTFQGLWTRETHPRDWPVHNPGLLHWTNLIGASHMPSYRIYQFGEPASAGVSAVCAYGDTTVLKQSLTMAAASAGSTGSISSVPTGTQRGAMGIGPLHSLISAPGMWSEATLNESRSTLVGVNRTHPLISFLTMLGPSPNWCAGIASQSVCQADCTWVKHLEIDLFPWDAGVRHGDTYVPKNADRKDVPDPIRFITAEWMPNHPFTPNKPVARVTLDRILPKESWQCASEVEKCVELFRADGTTENGGCTKKDSSKSMDPSGGPRSETSLAADLTSGSLPKKSRSKSVGGSGTGGSGTSGGIGQGNPLSDPSLAQMATFLCITDAWSAWSPCSVTCGVGRRERRRAMLLNKKNELCQHVPLREEEPCEGRKRTCDFSSPCSLLPWTEWTPCNATCADRNGMQTRRRYLARSSERDECMHLFHLPDERSIGMVVEQRQCGPTDNECDPVTICGEGRKDGIPCGVKVRVYHYSAVDHACLPFDYLGCKGGRNRFETKQSCENTCLKAVEDLPGWRRERMALLQYQTSQIASEDGAEGRKRDMKAAKHCSDPMDTGFTCNDHYAQPTVSWYYSPRTRRCFEFVYLGCGGNGNRYDNYTSCISDCMPEEWEKSQQMAKALAATSKDKGSDQGNGMDYEAGPVRVAEDALSLSDTKQISSLWGPKQDCQLTSWGGWSPCSAECRYQTGEQIRWRHIERPARHGGTPCGMLFEKRTCTGTMC</sequence>
<keyword evidence="6" id="KW-0130">Cell adhesion</keyword>
<evidence type="ECO:0000256" key="2">
    <source>
        <dbReference type="ARBA" id="ARBA00022525"/>
    </source>
</evidence>
<dbReference type="GO" id="GO:0031012">
    <property type="term" value="C:extracellular matrix"/>
    <property type="evidence" value="ECO:0007669"/>
    <property type="project" value="TreeGrafter"/>
</dbReference>
<gene>
    <name evidence="13" type="ORF">FBUS_05250</name>
</gene>
<keyword evidence="8" id="KW-0325">Glycoprotein</keyword>
<dbReference type="InterPro" id="IPR020901">
    <property type="entry name" value="Prtase_inh_Kunz-CS"/>
</dbReference>
<dbReference type="InterPro" id="IPR000884">
    <property type="entry name" value="TSP1_rpt"/>
</dbReference>
<dbReference type="PROSITE" id="PS51020">
    <property type="entry name" value="SPONDIN"/>
    <property type="match status" value="1"/>
</dbReference>
<dbReference type="InterPro" id="IPR038678">
    <property type="entry name" value="Spondin_N_sf"/>
</dbReference>
<keyword evidence="7" id="KW-1015">Disulfide bond</keyword>
<dbReference type="Pfam" id="PF00014">
    <property type="entry name" value="Kunitz_BPTI"/>
    <property type="match status" value="2"/>
</dbReference>
<dbReference type="Gene3D" id="4.10.410.10">
    <property type="entry name" value="Pancreatic trypsin inhibitor Kunitz domain"/>
    <property type="match status" value="2"/>
</dbReference>
<evidence type="ECO:0000256" key="6">
    <source>
        <dbReference type="ARBA" id="ARBA00022889"/>
    </source>
</evidence>
<feature type="compositionally biased region" description="Gly residues" evidence="9">
    <location>
        <begin position="601"/>
        <end position="616"/>
    </location>
</feature>
<dbReference type="InterPro" id="IPR044004">
    <property type="entry name" value="TSP1_spondin_dom"/>
</dbReference>
<dbReference type="Pfam" id="PF19028">
    <property type="entry name" value="TSP1_spondin"/>
    <property type="match status" value="1"/>
</dbReference>
<evidence type="ECO:0000256" key="1">
    <source>
        <dbReference type="ARBA" id="ARBA00004498"/>
    </source>
</evidence>
<dbReference type="GO" id="GO:0007155">
    <property type="term" value="P:cell adhesion"/>
    <property type="evidence" value="ECO:0007669"/>
    <property type="project" value="UniProtKB-KW"/>
</dbReference>
<dbReference type="EMBL" id="LUCM01001738">
    <property type="protein sequence ID" value="KAA0198450.1"/>
    <property type="molecule type" value="Genomic_DNA"/>
</dbReference>
<dbReference type="CDD" id="cd00109">
    <property type="entry name" value="Kunitz-type"/>
    <property type="match status" value="1"/>
</dbReference>
<dbReference type="PROSITE" id="PS00280">
    <property type="entry name" value="BPTI_KUNITZ_1"/>
    <property type="match status" value="2"/>
</dbReference>
<evidence type="ECO:0000259" key="11">
    <source>
        <dbReference type="PROSITE" id="PS50279"/>
    </source>
</evidence>
<keyword evidence="4" id="KW-0479">Metal-binding</keyword>
<evidence type="ECO:0000256" key="4">
    <source>
        <dbReference type="ARBA" id="ARBA00022723"/>
    </source>
</evidence>
<organism evidence="13 14">
    <name type="scientific">Fasciolopsis buskii</name>
    <dbReference type="NCBI Taxonomy" id="27845"/>
    <lineage>
        <taxon>Eukaryota</taxon>
        <taxon>Metazoa</taxon>
        <taxon>Spiralia</taxon>
        <taxon>Lophotrochozoa</taxon>
        <taxon>Platyhelminthes</taxon>
        <taxon>Trematoda</taxon>
        <taxon>Digenea</taxon>
        <taxon>Plagiorchiida</taxon>
        <taxon>Echinostomata</taxon>
        <taxon>Echinostomatoidea</taxon>
        <taxon>Fasciolidae</taxon>
        <taxon>Fasciolopsis</taxon>
    </lineage>
</organism>
<dbReference type="Gene3D" id="2.60.40.4060">
    <property type="entry name" value="Reeler domain"/>
    <property type="match status" value="1"/>
</dbReference>
<protein>
    <submittedName>
        <fullName evidence="13">SPONdin extracellular matrix glycoprotein</fullName>
    </submittedName>
</protein>
<dbReference type="AlphaFoldDB" id="A0A8E0VKD8"/>
<evidence type="ECO:0000313" key="14">
    <source>
        <dbReference type="Proteomes" id="UP000728185"/>
    </source>
</evidence>
<dbReference type="GO" id="GO:0004867">
    <property type="term" value="F:serine-type endopeptidase inhibitor activity"/>
    <property type="evidence" value="ECO:0007669"/>
    <property type="project" value="InterPro"/>
</dbReference>
<dbReference type="SUPFAM" id="SSF82895">
    <property type="entry name" value="TSP-1 type 1 repeat"/>
    <property type="match status" value="3"/>
</dbReference>
<keyword evidence="2" id="KW-0964">Secreted</keyword>
<proteinExistence type="predicted"/>
<accession>A0A8E0VKD8</accession>
<dbReference type="InterPro" id="IPR051418">
    <property type="entry name" value="Spondin/Thrombospondin_T1"/>
</dbReference>
<evidence type="ECO:0000256" key="7">
    <source>
        <dbReference type="ARBA" id="ARBA00023157"/>
    </source>
</evidence>
<reference evidence="13" key="1">
    <citation type="submission" date="2019-05" db="EMBL/GenBank/DDBJ databases">
        <title>Annotation for the trematode Fasciolopsis buski.</title>
        <authorList>
            <person name="Choi Y.-J."/>
        </authorList>
    </citation>
    <scope>NUCLEOTIDE SEQUENCE</scope>
    <source>
        <strain evidence="13">HT</strain>
        <tissue evidence="13">Whole worm</tissue>
    </source>
</reference>
<dbReference type="InterPro" id="IPR002223">
    <property type="entry name" value="Kunitz_BPTI"/>
</dbReference>
<evidence type="ECO:0000259" key="12">
    <source>
        <dbReference type="PROSITE" id="PS51020"/>
    </source>
</evidence>
<keyword evidence="14" id="KW-1185">Reference proteome</keyword>
<evidence type="ECO:0000313" key="13">
    <source>
        <dbReference type="EMBL" id="KAA0198450.1"/>
    </source>
</evidence>
<dbReference type="SMART" id="SM00209">
    <property type="entry name" value="TSP1"/>
    <property type="match status" value="3"/>
</dbReference>
<keyword evidence="3" id="KW-0272">Extracellular matrix</keyword>
<dbReference type="Gene3D" id="2.20.100.10">
    <property type="entry name" value="Thrombospondin type-1 (TSP1) repeat"/>
    <property type="match status" value="3"/>
</dbReference>
<feature type="domain" description="BPTI/Kunitz inhibitor" evidence="11">
    <location>
        <begin position="858"/>
        <end position="913"/>
    </location>
</feature>
<dbReference type="Pfam" id="PF06468">
    <property type="entry name" value="Spond_N"/>
    <property type="match status" value="1"/>
</dbReference>
<dbReference type="PANTHER" id="PTHR11311">
    <property type="entry name" value="SPONDIN"/>
    <property type="match status" value="1"/>
</dbReference>
<evidence type="ECO:0000256" key="8">
    <source>
        <dbReference type="ARBA" id="ARBA00023180"/>
    </source>
</evidence>
<dbReference type="SUPFAM" id="SSF57362">
    <property type="entry name" value="BPTI-like"/>
    <property type="match status" value="2"/>
</dbReference>
<dbReference type="InterPro" id="IPR009465">
    <property type="entry name" value="Spondin_N"/>
</dbReference>
<dbReference type="NCBIfam" id="NF038123">
    <property type="entry name" value="NF038123_dom"/>
    <property type="match status" value="1"/>
</dbReference>
<dbReference type="PROSITE" id="PS50279">
    <property type="entry name" value="BPTI_KUNITZ_2"/>
    <property type="match status" value="2"/>
</dbReference>
<feature type="compositionally biased region" description="Basic and acidic residues" evidence="9">
    <location>
        <begin position="262"/>
        <end position="271"/>
    </location>
</feature>
<comment type="subcellular location">
    <subcellularLocation>
        <location evidence="1">Secreted</location>
        <location evidence="1">Extracellular space</location>
        <location evidence="1">Extracellular matrix</location>
    </subcellularLocation>
</comment>
<dbReference type="InterPro" id="IPR042307">
    <property type="entry name" value="Reeler_sf"/>
</dbReference>
<evidence type="ECO:0000256" key="5">
    <source>
        <dbReference type="ARBA" id="ARBA00022729"/>
    </source>
</evidence>
<dbReference type="Pfam" id="PF00090">
    <property type="entry name" value="TSP_1"/>
    <property type="match status" value="2"/>
</dbReference>